<evidence type="ECO:0000313" key="4">
    <source>
        <dbReference type="Proteomes" id="UP000257123"/>
    </source>
</evidence>
<organism evidence="1 4">
    <name type="scientific">Pyrobaculum aerophilum</name>
    <dbReference type="NCBI Taxonomy" id="13773"/>
    <lineage>
        <taxon>Archaea</taxon>
        <taxon>Thermoproteota</taxon>
        <taxon>Thermoprotei</taxon>
        <taxon>Thermoproteales</taxon>
        <taxon>Thermoproteaceae</taxon>
        <taxon>Pyrobaculum</taxon>
    </lineage>
</organism>
<dbReference type="AlphaFoldDB" id="A0A371QUQ2"/>
<dbReference type="EMBL" id="NMUE01000065">
    <property type="protein sequence ID" value="RFA93305.1"/>
    <property type="molecule type" value="Genomic_DNA"/>
</dbReference>
<dbReference type="Proteomes" id="UP000256877">
    <property type="component" value="Unassembled WGS sequence"/>
</dbReference>
<proteinExistence type="predicted"/>
<dbReference type="RefSeq" id="WP_116422029.1">
    <property type="nucleotide sequence ID" value="NZ_NMUE01000065.1"/>
</dbReference>
<sequence length="161" mass="18365">MLLIIVKTDSPEVSKRLERMLEGLELVPGVYLTWYPRDKAARAVEAVKKNVVKQWEERGKGPVFEAALLELCEEQYKEVRPMARAVIEAVGAAMLEEMERLLVNMRSGKQGKNLLGWYRDLANRYQKLVNAALALDIEPTIIGKLKNKWKEVSLEAGRLRS</sequence>
<dbReference type="OrthoDB" id="28567at2157"/>
<evidence type="ECO:0000313" key="2">
    <source>
        <dbReference type="EMBL" id="RFA95092.1"/>
    </source>
</evidence>
<gene>
    <name evidence="1" type="ORF">CGL51_13155</name>
    <name evidence="2" type="ORF">CGL52_13345</name>
</gene>
<evidence type="ECO:0000313" key="1">
    <source>
        <dbReference type="EMBL" id="RFA93305.1"/>
    </source>
</evidence>
<accession>A0A371QUQ2</accession>
<evidence type="ECO:0000313" key="3">
    <source>
        <dbReference type="Proteomes" id="UP000256877"/>
    </source>
</evidence>
<dbReference type="Proteomes" id="UP000257123">
    <property type="component" value="Unassembled WGS sequence"/>
</dbReference>
<name>A0A371QUQ2_9CREN</name>
<dbReference type="EMBL" id="NMUF01000063">
    <property type="protein sequence ID" value="RFA95092.1"/>
    <property type="molecule type" value="Genomic_DNA"/>
</dbReference>
<reference evidence="3 4" key="1">
    <citation type="submission" date="2017-07" db="EMBL/GenBank/DDBJ databases">
        <title>Draft genome sequence of aerobic hyperthermophilic archaea, Pyrobaculum aerophilum YKB31 and YKB32.</title>
        <authorList>
            <person name="Mochizuki T."/>
            <person name="Berliner A.J."/>
            <person name="Yoshida-Takashima Y."/>
            <person name="Takaki Y."/>
            <person name="Nunoura T."/>
            <person name="Takai K."/>
        </authorList>
    </citation>
    <scope>NUCLEOTIDE SEQUENCE [LARGE SCALE GENOMIC DNA]</scope>
    <source>
        <strain evidence="1 4">YKB31</strain>
        <strain evidence="2 3">YKB32</strain>
    </source>
</reference>
<comment type="caution">
    <text evidence="1">The sequence shown here is derived from an EMBL/GenBank/DDBJ whole genome shotgun (WGS) entry which is preliminary data.</text>
</comment>
<protein>
    <submittedName>
        <fullName evidence="1">Uncharacterized protein</fullName>
    </submittedName>
</protein>